<evidence type="ECO:0000256" key="5">
    <source>
        <dbReference type="SAM" id="Phobius"/>
    </source>
</evidence>
<reference evidence="6 7" key="1">
    <citation type="submission" date="2019-02" db="EMBL/GenBank/DDBJ databases">
        <authorList>
            <person name="Manzano-Marin A."/>
            <person name="Manzano-Marin A."/>
        </authorList>
    </citation>
    <scope>NUCLEOTIDE SEQUENCE [LARGE SCALE GENOMIC DNA]</scope>
    <source>
        <strain evidence="6 7">ErCipiceae</strain>
    </source>
</reference>
<dbReference type="RefSeq" id="WP_157990919.1">
    <property type="nucleotide sequence ID" value="NZ_LR217737.1"/>
</dbReference>
<comment type="subcellular location">
    <subcellularLocation>
        <location evidence="1">Membrane</location>
        <topology evidence="1">Multi-pass membrane protein</topology>
    </subcellularLocation>
</comment>
<evidence type="ECO:0000256" key="3">
    <source>
        <dbReference type="ARBA" id="ARBA00022989"/>
    </source>
</evidence>
<keyword evidence="2 5" id="KW-0812">Transmembrane</keyword>
<dbReference type="PANTHER" id="PTHR36926:SF1">
    <property type="entry name" value="COLICIN V PRODUCTION PROTEIN"/>
    <property type="match status" value="1"/>
</dbReference>
<evidence type="ECO:0000313" key="6">
    <source>
        <dbReference type="EMBL" id="VFP87788.1"/>
    </source>
</evidence>
<dbReference type="AlphaFoldDB" id="A0A803FT73"/>
<evidence type="ECO:0000256" key="2">
    <source>
        <dbReference type="ARBA" id="ARBA00022692"/>
    </source>
</evidence>
<dbReference type="GO" id="GO:0016020">
    <property type="term" value="C:membrane"/>
    <property type="evidence" value="ECO:0007669"/>
    <property type="project" value="UniProtKB-SubCell"/>
</dbReference>
<keyword evidence="3 5" id="KW-1133">Transmembrane helix</keyword>
<dbReference type="Pfam" id="PF02674">
    <property type="entry name" value="Colicin_V"/>
    <property type="match status" value="1"/>
</dbReference>
<dbReference type="InterPro" id="IPR003825">
    <property type="entry name" value="Colicin-V_CvpA"/>
</dbReference>
<dbReference type="Proteomes" id="UP000294289">
    <property type="component" value="Chromosome"/>
</dbReference>
<feature type="transmembrane region" description="Helical" evidence="5">
    <location>
        <begin position="6"/>
        <end position="25"/>
    </location>
</feature>
<feature type="transmembrane region" description="Helical" evidence="5">
    <location>
        <begin position="64"/>
        <end position="88"/>
    </location>
</feature>
<evidence type="ECO:0000256" key="4">
    <source>
        <dbReference type="ARBA" id="ARBA00023136"/>
    </source>
</evidence>
<feature type="transmembrane region" description="Helical" evidence="5">
    <location>
        <begin position="32"/>
        <end position="52"/>
    </location>
</feature>
<dbReference type="EMBL" id="LR217737">
    <property type="protein sequence ID" value="VFP87788.1"/>
    <property type="molecule type" value="Genomic_DNA"/>
</dbReference>
<organism evidence="6 7">
    <name type="scientific">Candidatus Erwinia haradaeae</name>
    <dbReference type="NCBI Taxonomy" id="1922217"/>
    <lineage>
        <taxon>Bacteria</taxon>
        <taxon>Pseudomonadati</taxon>
        <taxon>Pseudomonadota</taxon>
        <taxon>Gammaproteobacteria</taxon>
        <taxon>Enterobacterales</taxon>
        <taxon>Erwiniaceae</taxon>
        <taxon>Erwinia</taxon>
    </lineage>
</organism>
<dbReference type="OrthoDB" id="9810601at2"/>
<dbReference type="PANTHER" id="PTHR36926">
    <property type="entry name" value="COLICIN V PRODUCTION PROTEIN"/>
    <property type="match status" value="1"/>
</dbReference>
<name>A0A803FT73_9GAMM</name>
<protein>
    <submittedName>
        <fullName evidence="6">Colicin V production protein</fullName>
    </submittedName>
</protein>
<evidence type="ECO:0000313" key="7">
    <source>
        <dbReference type="Proteomes" id="UP000294289"/>
    </source>
</evidence>
<evidence type="ECO:0000256" key="1">
    <source>
        <dbReference type="ARBA" id="ARBA00004141"/>
    </source>
</evidence>
<sequence length="159" mass="17962">MIWIDYSIIAIISFSSFISLARGFVKEVISLFTWFCAFLITNRYYSHLAILLTGFDNEVIRNGVAIMCLFISILIVGAIFSSIIGSLVSKTSFLAVDKVLGVFFGGLRGILIAAAILFFLDAFTSFSQLPDWQQSQLIPYFKYITQSVITYLKNQEIFY</sequence>
<keyword evidence="4 5" id="KW-0472">Membrane</keyword>
<feature type="transmembrane region" description="Helical" evidence="5">
    <location>
        <begin position="100"/>
        <end position="120"/>
    </location>
</feature>
<accession>A0A803FT73</accession>
<dbReference type="InterPro" id="IPR052719">
    <property type="entry name" value="CvpA-like"/>
</dbReference>
<gene>
    <name evidence="6" type="primary">cvpA</name>
    <name evidence="6" type="ORF">ERCIPICE3303_235</name>
</gene>
<dbReference type="GO" id="GO:0009403">
    <property type="term" value="P:toxin biosynthetic process"/>
    <property type="evidence" value="ECO:0007669"/>
    <property type="project" value="InterPro"/>
</dbReference>
<proteinExistence type="predicted"/>